<evidence type="ECO:0000256" key="2">
    <source>
        <dbReference type="ARBA" id="ARBA00007165"/>
    </source>
</evidence>
<dbReference type="CDD" id="cd06662">
    <property type="entry name" value="SURF1"/>
    <property type="match status" value="1"/>
</dbReference>
<dbReference type="PANTHER" id="PTHR23427:SF2">
    <property type="entry name" value="SURFEIT LOCUS PROTEIN 1"/>
    <property type="match status" value="1"/>
</dbReference>
<gene>
    <name evidence="7" type="ORF">FLP23_08615</name>
</gene>
<dbReference type="InterPro" id="IPR045214">
    <property type="entry name" value="Surf1/Surf4"/>
</dbReference>
<dbReference type="RefSeq" id="WP_149325478.1">
    <property type="nucleotide sequence ID" value="NZ_CP043504.1"/>
</dbReference>
<evidence type="ECO:0000256" key="4">
    <source>
        <dbReference type="ARBA" id="ARBA00022989"/>
    </source>
</evidence>
<dbReference type="KEGG" id="lyk:FLP23_08615"/>
<keyword evidence="8" id="KW-1185">Reference proteome</keyword>
<evidence type="ECO:0000313" key="8">
    <source>
        <dbReference type="Proteomes" id="UP000322159"/>
    </source>
</evidence>
<comment type="similarity">
    <text evidence="2 6">Belongs to the SURF1 family.</text>
</comment>
<feature type="transmembrane region" description="Helical" evidence="6">
    <location>
        <begin position="220"/>
        <end position="239"/>
    </location>
</feature>
<keyword evidence="5 6" id="KW-0472">Membrane</keyword>
<dbReference type="Proteomes" id="UP000322159">
    <property type="component" value="Chromosome"/>
</dbReference>
<dbReference type="EMBL" id="CP043504">
    <property type="protein sequence ID" value="QEO10060.1"/>
    <property type="molecule type" value="Genomic_DNA"/>
</dbReference>
<dbReference type="AlphaFoldDB" id="A0A5C1Y8S3"/>
<dbReference type="PROSITE" id="PS50895">
    <property type="entry name" value="SURF1"/>
    <property type="match status" value="1"/>
</dbReference>
<organism evidence="7 8">
    <name type="scientific">Protaetiibacter larvae</name>
    <dbReference type="NCBI Taxonomy" id="2592654"/>
    <lineage>
        <taxon>Bacteria</taxon>
        <taxon>Bacillati</taxon>
        <taxon>Actinomycetota</taxon>
        <taxon>Actinomycetes</taxon>
        <taxon>Micrococcales</taxon>
        <taxon>Microbacteriaceae</taxon>
        <taxon>Protaetiibacter</taxon>
    </lineage>
</organism>
<reference evidence="7 8" key="1">
    <citation type="submission" date="2019-09" db="EMBL/GenBank/DDBJ databases">
        <title>Genome sequencing of strain KACC 19322.</title>
        <authorList>
            <person name="Heo J."/>
            <person name="Kim S.-J."/>
            <person name="Kim J.-S."/>
            <person name="Hong S.-B."/>
            <person name="Kwon S.-W."/>
        </authorList>
    </citation>
    <scope>NUCLEOTIDE SEQUENCE [LARGE SCALE GENOMIC DNA]</scope>
    <source>
        <strain evidence="7 8">KACC 19322</strain>
    </source>
</reference>
<dbReference type="Pfam" id="PF02104">
    <property type="entry name" value="SURF1"/>
    <property type="match status" value="1"/>
</dbReference>
<keyword evidence="3 6" id="KW-0812">Transmembrane</keyword>
<name>A0A5C1Y8S3_9MICO</name>
<protein>
    <recommendedName>
        <fullName evidence="6">SURF1-like protein</fullName>
    </recommendedName>
</protein>
<dbReference type="InterPro" id="IPR002994">
    <property type="entry name" value="Surf1/Shy1"/>
</dbReference>
<evidence type="ECO:0000256" key="1">
    <source>
        <dbReference type="ARBA" id="ARBA00004370"/>
    </source>
</evidence>
<dbReference type="OrthoDB" id="9807214at2"/>
<evidence type="ECO:0000256" key="3">
    <source>
        <dbReference type="ARBA" id="ARBA00022692"/>
    </source>
</evidence>
<dbReference type="PANTHER" id="PTHR23427">
    <property type="entry name" value="SURFEIT LOCUS PROTEIN"/>
    <property type="match status" value="1"/>
</dbReference>
<proteinExistence type="inferred from homology"/>
<feature type="transmembrane region" description="Helical" evidence="6">
    <location>
        <begin position="15"/>
        <end position="37"/>
    </location>
</feature>
<comment type="subcellular location">
    <subcellularLocation>
        <location evidence="6">Cell membrane</location>
        <topology evidence="6">Multi-pass membrane protein</topology>
    </subcellularLocation>
    <subcellularLocation>
        <location evidence="1">Membrane</location>
    </subcellularLocation>
</comment>
<evidence type="ECO:0000256" key="5">
    <source>
        <dbReference type="ARBA" id="ARBA00023136"/>
    </source>
</evidence>
<evidence type="ECO:0000256" key="6">
    <source>
        <dbReference type="RuleBase" id="RU363076"/>
    </source>
</evidence>
<accession>A0A5C1Y8S3</accession>
<dbReference type="GO" id="GO:0005886">
    <property type="term" value="C:plasma membrane"/>
    <property type="evidence" value="ECO:0007669"/>
    <property type="project" value="UniProtKB-SubCell"/>
</dbReference>
<sequence length="280" mass="30854">MSATAHAPVTGWRRWGAYLALTVVFAIACGLLSWWQWARRAETVDEIQRVERNFDAEPRPVSELLPALDSWRLDDEWAPVLATGEYLGDEALLVRNRVRGGKPGFEQLVPFRLDDGTVFIVNRGWLPIGKTQDSPDSVPAPPSGEVTVVARLRQGEPELPGRTAPEGQIPSIDLTTIVDDLGVPGFTGAYGVLASEDPAVDEMPFPAIRPEADEGPHLSYALQWIAFGILAFIGLFWAWRRERRIAALPAELQAAARAPRRRHVDADVEDAILDSHAPSE</sequence>
<evidence type="ECO:0000313" key="7">
    <source>
        <dbReference type="EMBL" id="QEO10060.1"/>
    </source>
</evidence>
<keyword evidence="6" id="KW-1003">Cell membrane</keyword>
<keyword evidence="4 6" id="KW-1133">Transmembrane helix</keyword>